<keyword evidence="8" id="KW-0378">Hydrolase</keyword>
<keyword evidence="5" id="KW-0819">tRNA processing</keyword>
<evidence type="ECO:0000256" key="5">
    <source>
        <dbReference type="ARBA" id="ARBA00022694"/>
    </source>
</evidence>
<comment type="caution">
    <text evidence="8">The sequence shown here is derived from an EMBL/GenBank/DDBJ whole genome shotgun (WGS) entry which is preliminary data.</text>
</comment>
<dbReference type="InterPro" id="IPR000905">
    <property type="entry name" value="Gcp-like_dom"/>
</dbReference>
<feature type="domain" description="Gcp-like" evidence="7">
    <location>
        <begin position="23"/>
        <end position="87"/>
    </location>
</feature>
<dbReference type="SUPFAM" id="SSF53067">
    <property type="entry name" value="Actin-like ATPase domain"/>
    <property type="match status" value="1"/>
</dbReference>
<dbReference type="Pfam" id="PF00814">
    <property type="entry name" value="TsaD"/>
    <property type="match status" value="1"/>
</dbReference>
<protein>
    <recommendedName>
        <fullName evidence="3">tRNA threonylcarbamoyladenosine biosynthesis protein TsaB</fullName>
    </recommendedName>
    <alternativeName>
        <fullName evidence="6">t(6)A37 threonylcarbamoyladenosine biosynthesis protein TsaB</fullName>
    </alternativeName>
</protein>
<evidence type="ECO:0000256" key="3">
    <source>
        <dbReference type="ARBA" id="ARBA00019012"/>
    </source>
</evidence>
<keyword evidence="8" id="KW-0645">Protease</keyword>
<dbReference type="InterPro" id="IPR043129">
    <property type="entry name" value="ATPase_NBD"/>
</dbReference>
<evidence type="ECO:0000259" key="7">
    <source>
        <dbReference type="Pfam" id="PF00814"/>
    </source>
</evidence>
<feature type="non-terminal residue" evidence="8">
    <location>
        <position position="87"/>
    </location>
</feature>
<organism evidence="8">
    <name type="scientific">Haemophilus influenzae HK1212</name>
    <dbReference type="NCBI Taxonomy" id="456482"/>
    <lineage>
        <taxon>Bacteria</taxon>
        <taxon>Pseudomonadati</taxon>
        <taxon>Pseudomonadota</taxon>
        <taxon>Gammaproteobacteria</taxon>
        <taxon>Pasteurellales</taxon>
        <taxon>Pasteurellaceae</taxon>
        <taxon>Haemophilus</taxon>
    </lineage>
</organism>
<dbReference type="GO" id="GO:0002949">
    <property type="term" value="P:tRNA threonylcarbamoyladenosine modification"/>
    <property type="evidence" value="ECO:0007669"/>
    <property type="project" value="InterPro"/>
</dbReference>
<accession>A0A7G2K0W8</accession>
<evidence type="ECO:0000256" key="6">
    <source>
        <dbReference type="ARBA" id="ARBA00032446"/>
    </source>
</evidence>
<gene>
    <name evidence="8" type="ORF">HAINFHK1212_0749</name>
</gene>
<comment type="similarity">
    <text evidence="2">Belongs to the KAE1 / TsaD family. TsaB subfamily.</text>
</comment>
<evidence type="ECO:0000256" key="2">
    <source>
        <dbReference type="ARBA" id="ARBA00010493"/>
    </source>
</evidence>
<dbReference type="FunFam" id="3.30.420.40:FF:000097">
    <property type="entry name" value="tRNA threonylcarbamoyladenosine biosynthesis protein TsaB"/>
    <property type="match status" value="1"/>
</dbReference>
<dbReference type="AlphaFoldDB" id="A0A7G2K0W8"/>
<comment type="subcellular location">
    <subcellularLocation>
        <location evidence="1">Cytoplasm</location>
    </subcellularLocation>
</comment>
<dbReference type="GO" id="GO:0005829">
    <property type="term" value="C:cytosol"/>
    <property type="evidence" value="ECO:0007669"/>
    <property type="project" value="TreeGrafter"/>
</dbReference>
<dbReference type="EMBL" id="ABFC01000386">
    <property type="protein sequence ID" value="EFA29017.1"/>
    <property type="molecule type" value="Genomic_DNA"/>
</dbReference>
<proteinExistence type="inferred from homology"/>
<dbReference type="Gene3D" id="3.30.420.40">
    <property type="match status" value="1"/>
</dbReference>
<sequence>MDTSTEACSVALLYRGEKTHINELAQRTHTKRILPMIDEILANSGLGLNQVDALAFGCGPGSFTGVRVGAGITQGLAFGADLPVIPI</sequence>
<evidence type="ECO:0000256" key="1">
    <source>
        <dbReference type="ARBA" id="ARBA00004496"/>
    </source>
</evidence>
<name>A0A7G2K0W8_HAEIF</name>
<dbReference type="NCBIfam" id="TIGR03725">
    <property type="entry name" value="T6A_YeaZ"/>
    <property type="match status" value="1"/>
</dbReference>
<evidence type="ECO:0000313" key="8">
    <source>
        <dbReference type="EMBL" id="EFA29017.1"/>
    </source>
</evidence>
<keyword evidence="4" id="KW-0963">Cytoplasm</keyword>
<dbReference type="PANTHER" id="PTHR11735:SF11">
    <property type="entry name" value="TRNA THREONYLCARBAMOYLADENOSINE BIOSYNTHESIS PROTEIN TSAB"/>
    <property type="match status" value="1"/>
</dbReference>
<dbReference type="InterPro" id="IPR022496">
    <property type="entry name" value="T6A_TsaB"/>
</dbReference>
<evidence type="ECO:0000256" key="4">
    <source>
        <dbReference type="ARBA" id="ARBA00022490"/>
    </source>
</evidence>
<dbReference type="GO" id="GO:0008233">
    <property type="term" value="F:peptidase activity"/>
    <property type="evidence" value="ECO:0007669"/>
    <property type="project" value="UniProtKB-KW"/>
</dbReference>
<reference evidence="8" key="1">
    <citation type="journal article" date="2010" name="Genomics">
        <title>Tracing phylogenomic events leading to diversity of Haemophilus influenzae and the emergence of Brazilian Purpuric Fever (BPF)-associated clones.</title>
        <authorList>
            <person name="Papazisi L."/>
            <person name="Ratnayake S."/>
            <person name="Remortel B.G."/>
            <person name="Bock G.R."/>
            <person name="Liang W."/>
            <person name="Saeed A.I."/>
            <person name="Liu J."/>
            <person name="Fleischmann R.D."/>
            <person name="Kilian M."/>
            <person name="Peterson S.N."/>
        </authorList>
    </citation>
    <scope>NUCLEOTIDE SEQUENCE [LARGE SCALE GENOMIC DNA]</scope>
    <source>
        <strain evidence="8">HK1212</strain>
    </source>
</reference>
<dbReference type="PANTHER" id="PTHR11735">
    <property type="entry name" value="TRNA N6-ADENOSINE THREONYLCARBAMOYLTRANSFERASE"/>
    <property type="match status" value="1"/>
</dbReference>
<dbReference type="GO" id="GO:0006508">
    <property type="term" value="P:proteolysis"/>
    <property type="evidence" value="ECO:0007669"/>
    <property type="project" value="UniProtKB-KW"/>
</dbReference>